<keyword evidence="2" id="KW-0645">Protease</keyword>
<feature type="chain" id="PRO_5003923350" evidence="5">
    <location>
        <begin position="26"/>
        <end position="490"/>
    </location>
</feature>
<dbReference type="InterPro" id="IPR051202">
    <property type="entry name" value="Peptidase_C40"/>
</dbReference>
<evidence type="ECO:0000259" key="6">
    <source>
        <dbReference type="PROSITE" id="PS51935"/>
    </source>
</evidence>
<evidence type="ECO:0000313" key="7">
    <source>
        <dbReference type="EMBL" id="EKU27307.1"/>
    </source>
</evidence>
<comment type="caution">
    <text evidence="7">The sequence shown here is derived from an EMBL/GenBank/DDBJ whole genome shotgun (WGS) entry which is preliminary data.</text>
</comment>
<dbReference type="RefSeq" id="WP_009489948.1">
    <property type="nucleotide sequence ID" value="NZ_AMYT01000017.1"/>
</dbReference>
<dbReference type="PANTHER" id="PTHR47053">
    <property type="entry name" value="MUREIN DD-ENDOPEPTIDASE MEPH-RELATED"/>
    <property type="match status" value="1"/>
</dbReference>
<evidence type="ECO:0000256" key="2">
    <source>
        <dbReference type="ARBA" id="ARBA00022670"/>
    </source>
</evidence>
<feature type="signal peptide" evidence="5">
    <location>
        <begin position="1"/>
        <end position="25"/>
    </location>
</feature>
<dbReference type="PANTHER" id="PTHR47053:SF1">
    <property type="entry name" value="MUREIN DD-ENDOPEPTIDASE MEPH-RELATED"/>
    <property type="match status" value="1"/>
</dbReference>
<dbReference type="GO" id="GO:0006508">
    <property type="term" value="P:proteolysis"/>
    <property type="evidence" value="ECO:0007669"/>
    <property type="project" value="UniProtKB-KW"/>
</dbReference>
<evidence type="ECO:0000256" key="1">
    <source>
        <dbReference type="ARBA" id="ARBA00007074"/>
    </source>
</evidence>
<evidence type="ECO:0000256" key="4">
    <source>
        <dbReference type="ARBA" id="ARBA00022807"/>
    </source>
</evidence>
<evidence type="ECO:0000256" key="3">
    <source>
        <dbReference type="ARBA" id="ARBA00022801"/>
    </source>
</evidence>
<dbReference type="GO" id="GO:0008234">
    <property type="term" value="F:cysteine-type peptidase activity"/>
    <property type="evidence" value="ECO:0007669"/>
    <property type="project" value="UniProtKB-KW"/>
</dbReference>
<protein>
    <submittedName>
        <fullName evidence="7">Cell wall lytic activity</fullName>
    </submittedName>
</protein>
<dbReference type="STRING" id="1234409.C683_0638"/>
<dbReference type="InterPro" id="IPR038765">
    <property type="entry name" value="Papain-like_cys_pep_sf"/>
</dbReference>
<reference evidence="7 8" key="1">
    <citation type="journal article" date="2013" name="Genome Announc.">
        <title>Draft Genome Sequence of Catellicoccus marimammalium, a Novel Species Commonly Found in Gull Feces.</title>
        <authorList>
            <person name="Weigand M.R."/>
            <person name="Ryu H."/>
            <person name="Bozcek L."/>
            <person name="Konstantinidis K.T."/>
            <person name="Santo Domingo J.W."/>
        </authorList>
    </citation>
    <scope>NUCLEOTIDE SEQUENCE [LARGE SCALE GENOMIC DNA]</scope>
    <source>
        <strain evidence="7 8">M35/04/3</strain>
    </source>
</reference>
<dbReference type="Pfam" id="PF00877">
    <property type="entry name" value="NLPC_P60"/>
    <property type="match status" value="1"/>
</dbReference>
<dbReference type="InterPro" id="IPR000064">
    <property type="entry name" value="NLP_P60_dom"/>
</dbReference>
<dbReference type="AlphaFoldDB" id="K8ZB79"/>
<keyword evidence="3" id="KW-0378">Hydrolase</keyword>
<dbReference type="EMBL" id="AMYT01000017">
    <property type="protein sequence ID" value="EKU27307.1"/>
    <property type="molecule type" value="Genomic_DNA"/>
</dbReference>
<comment type="similarity">
    <text evidence="1">Belongs to the peptidase C40 family.</text>
</comment>
<dbReference type="eggNOG" id="COG0791">
    <property type="taxonomic scope" value="Bacteria"/>
</dbReference>
<gene>
    <name evidence="7" type="ORF">C683_0638</name>
</gene>
<dbReference type="SUPFAM" id="SSF54001">
    <property type="entry name" value="Cysteine proteinases"/>
    <property type="match status" value="1"/>
</dbReference>
<dbReference type="Gene3D" id="3.90.1720.10">
    <property type="entry name" value="endopeptidase domain like (from Nostoc punctiforme)"/>
    <property type="match status" value="1"/>
</dbReference>
<dbReference type="PROSITE" id="PS51935">
    <property type="entry name" value="NLPC_P60"/>
    <property type="match status" value="1"/>
</dbReference>
<evidence type="ECO:0000256" key="5">
    <source>
        <dbReference type="SAM" id="SignalP"/>
    </source>
</evidence>
<keyword evidence="8" id="KW-1185">Reference proteome</keyword>
<evidence type="ECO:0000313" key="8">
    <source>
        <dbReference type="Proteomes" id="UP000016057"/>
    </source>
</evidence>
<feature type="domain" description="NlpC/P60" evidence="6">
    <location>
        <begin position="46"/>
        <end position="168"/>
    </location>
</feature>
<dbReference type="Proteomes" id="UP000016057">
    <property type="component" value="Unassembled WGS sequence"/>
</dbReference>
<keyword evidence="5" id="KW-0732">Signal</keyword>
<accession>K8ZB79</accession>
<proteinExistence type="inferred from homology"/>
<name>K8ZB79_9ENTE</name>
<dbReference type="OrthoDB" id="2173042at2"/>
<keyword evidence="4" id="KW-0788">Thiol protease</keyword>
<sequence>MKKKWIMNTSILLAVSSVGITEVCAAATKPADAKATQISKVKAALSTAQQKVVDVAKKQVGVKYAANGNTPETGFDCSGLVQYVYKTALNMNVGRSVSEQATKGTAVTMKDIQPGDMVFFNNNTYNGVYVGDNQVIATSGTSKVKTMDLKNLGTPSSIRRVIKGDTSTSEATELKDTYVSVINNSDYTYKDLTLKTKKANLADYYHTTLKAKRYYTIDGVKYYSVYNNKDKWLGYLSEKNMEVAPDQGGIYYSVKRNAKVVKKDYDLWKDLTFKKKRGNTDNLYQQVLFVKGEYHHFNGATYASLYNKENKWLGYVNDHAISYTKGTLDKYKNYKKYVSITKKGFNIYRDKELTKVKTISDKLYQKTYFAKGYYTSTNNDRFLSLYDNDNKWVGYIDEKATTLGHNGGKTMEGAPIAVAATGTINGRDYVLWKDFTFNNIQSTTKKWANKEVYLKDKFQCADGSVYYAVYSQKDGDFLGYLTDKAITLKK</sequence>
<organism evidence="7 8">
    <name type="scientific">Catellicoccus marimammalium M35/04/3</name>
    <dbReference type="NCBI Taxonomy" id="1234409"/>
    <lineage>
        <taxon>Bacteria</taxon>
        <taxon>Bacillati</taxon>
        <taxon>Bacillota</taxon>
        <taxon>Bacilli</taxon>
        <taxon>Lactobacillales</taxon>
        <taxon>Enterococcaceae</taxon>
        <taxon>Catellicoccus</taxon>
    </lineage>
</organism>